<organism evidence="1 2">
    <name type="scientific">Funneliformis geosporum</name>
    <dbReference type="NCBI Taxonomy" id="1117311"/>
    <lineage>
        <taxon>Eukaryota</taxon>
        <taxon>Fungi</taxon>
        <taxon>Fungi incertae sedis</taxon>
        <taxon>Mucoromycota</taxon>
        <taxon>Glomeromycotina</taxon>
        <taxon>Glomeromycetes</taxon>
        <taxon>Glomerales</taxon>
        <taxon>Glomeraceae</taxon>
        <taxon>Funneliformis</taxon>
    </lineage>
</organism>
<accession>A0A9W4T216</accession>
<name>A0A9W4T216_9GLOM</name>
<dbReference type="AlphaFoldDB" id="A0A9W4T216"/>
<evidence type="ECO:0000313" key="2">
    <source>
        <dbReference type="Proteomes" id="UP001153678"/>
    </source>
</evidence>
<sequence length="92" mass="11335">MKYDEIKIGDDDTNDNDEFWTVDDDIEEDDNIEKVDDINDWWDCNKPYTRYDYITHFKREVKDKLFNTFSKFTAFRIIEYNMLLETLSDLRK</sequence>
<keyword evidence="2" id="KW-1185">Reference proteome</keyword>
<comment type="caution">
    <text evidence="1">The sequence shown here is derived from an EMBL/GenBank/DDBJ whole genome shotgun (WGS) entry which is preliminary data.</text>
</comment>
<gene>
    <name evidence="1" type="ORF">FWILDA_LOCUS14385</name>
</gene>
<feature type="non-terminal residue" evidence="1">
    <location>
        <position position="92"/>
    </location>
</feature>
<reference evidence="1" key="1">
    <citation type="submission" date="2022-08" db="EMBL/GenBank/DDBJ databases">
        <authorList>
            <person name="Kallberg Y."/>
            <person name="Tangrot J."/>
            <person name="Rosling A."/>
        </authorList>
    </citation>
    <scope>NUCLEOTIDE SEQUENCE</scope>
    <source>
        <strain evidence="1">Wild A</strain>
    </source>
</reference>
<proteinExistence type="predicted"/>
<evidence type="ECO:0000313" key="1">
    <source>
        <dbReference type="EMBL" id="CAI2190055.1"/>
    </source>
</evidence>
<dbReference type="EMBL" id="CAMKVN010006219">
    <property type="protein sequence ID" value="CAI2190055.1"/>
    <property type="molecule type" value="Genomic_DNA"/>
</dbReference>
<dbReference type="Proteomes" id="UP001153678">
    <property type="component" value="Unassembled WGS sequence"/>
</dbReference>
<protein>
    <submittedName>
        <fullName evidence="1">5635_t:CDS:1</fullName>
    </submittedName>
</protein>